<feature type="domain" description="Baseplate J-like central" evidence="1">
    <location>
        <begin position="328"/>
        <end position="390"/>
    </location>
</feature>
<evidence type="ECO:0000313" key="2">
    <source>
        <dbReference type="EMBL" id="QQM44574.1"/>
    </source>
</evidence>
<keyword evidence="3" id="KW-1185">Reference proteome</keyword>
<reference evidence="2 3" key="1">
    <citation type="submission" date="2020-12" db="EMBL/GenBank/DDBJ databases">
        <title>A novel species.</title>
        <authorList>
            <person name="Li K."/>
        </authorList>
    </citation>
    <scope>NUCLEOTIDE SEQUENCE [LARGE SCALE GENOMIC DNA]</scope>
    <source>
        <strain evidence="2 3">ZYC-3</strain>
    </source>
</reference>
<dbReference type="InterPro" id="IPR058531">
    <property type="entry name" value="Baseplate_J_M"/>
</dbReference>
<organism evidence="2 3">
    <name type="scientific">Streptomyces liliifuscus</name>
    <dbReference type="NCBI Taxonomy" id="2797636"/>
    <lineage>
        <taxon>Bacteria</taxon>
        <taxon>Bacillati</taxon>
        <taxon>Actinomycetota</taxon>
        <taxon>Actinomycetes</taxon>
        <taxon>Kitasatosporales</taxon>
        <taxon>Streptomycetaceae</taxon>
        <taxon>Streptomyces</taxon>
    </lineage>
</organism>
<dbReference type="Pfam" id="PF26078">
    <property type="entry name" value="Baseplate_J_M"/>
    <property type="match status" value="1"/>
</dbReference>
<protein>
    <submittedName>
        <fullName evidence="2">Putative baseplate assembly protein</fullName>
    </submittedName>
</protein>
<dbReference type="Proteomes" id="UP000595636">
    <property type="component" value="Chromosome"/>
</dbReference>
<dbReference type="KEGG" id="slf:JEQ17_37665"/>
<proteinExistence type="predicted"/>
<dbReference type="AlphaFoldDB" id="A0A7T7L188"/>
<dbReference type="RefSeq" id="WP_200399420.1">
    <property type="nucleotide sequence ID" value="NZ_CP066831.1"/>
</dbReference>
<dbReference type="InterPro" id="IPR011749">
    <property type="entry name" value="CHP02243"/>
</dbReference>
<dbReference type="EMBL" id="CP066831">
    <property type="protein sequence ID" value="QQM44574.1"/>
    <property type="molecule type" value="Genomic_DNA"/>
</dbReference>
<evidence type="ECO:0000259" key="1">
    <source>
        <dbReference type="Pfam" id="PF26078"/>
    </source>
</evidence>
<evidence type="ECO:0000313" key="3">
    <source>
        <dbReference type="Proteomes" id="UP000595636"/>
    </source>
</evidence>
<gene>
    <name evidence="2" type="ORF">JEQ17_37665</name>
</gene>
<name>A0A7T7L188_9ACTN</name>
<accession>A0A7T7L188</accession>
<dbReference type="NCBIfam" id="TIGR02243">
    <property type="entry name" value="putative baseplate assembly protein"/>
    <property type="match status" value="1"/>
</dbReference>
<sequence>MASEPGIPGITDYTDRDYDALVTSLLDTAALKLPEWTDRSDNDLGRLLLELFAQVGDVLLYYQDRIANEAFLATAVERRSVIDLLGLIGYTLSTPAPAAVELTLTARNDTATPLVVQPGARFATEAAPGRPPIEFCYLPVPPVPLQVPQDGSGTPVAATLTCVDAQRIDNEVLGASTGDANQGFRLTQSPVLLPRDPDSQEYLAVEVDAGGGFERWERRGTLLHSRSADPHYVVRIDAEDSAELVFGDAAHGRVPPAGATVRATYLIGGGQRGNVGAGTVTVAKSGVNLPVTVVNPLAASGGAERESIEHARALAPYVFRSGQRAVTATDYAALAENVPGVTRAIAVAPSWNHVDVYVVDSAGAAPTCRLRAQVLTYLAERAMVTALVSVRQPVFVRVDLAVTVGAEPTFYRADVRSRVEKALGALFDLERIGFGQSFYLSKIYEAVESQPGVAYSRVTTFAGVRSVPAGEQVDAATGLIQLQPREFPTAGLLSVEAEGGLI</sequence>